<accession>A0ABR2GKQ5</accession>
<dbReference type="InterPro" id="IPR012337">
    <property type="entry name" value="RNaseH-like_sf"/>
</dbReference>
<sequence length="151" mass="17219">MALIIKIWIPIHNLLTKGEITSAKSAIISSMKKYEPKTSTTQNQIPEYMKKHYQNLNILDDRNLTLNPEILKSLWFEKAKKFSKKSLALVAIDILGMLVTSVASERSFSRGSLIINDQRTRISGEHACQQMIVDLNKEKAKIAMSRIDIFQ</sequence>
<evidence type="ECO:0000313" key="3">
    <source>
        <dbReference type="EMBL" id="KAK8865106.1"/>
    </source>
</evidence>
<evidence type="ECO:0000313" key="2">
    <source>
        <dbReference type="EMBL" id="KAK8834523.1"/>
    </source>
</evidence>
<reference evidence="2 4" key="1">
    <citation type="submission" date="2024-04" db="EMBL/GenBank/DDBJ databases">
        <title>Tritrichomonas musculus Genome.</title>
        <authorList>
            <person name="Alves-Ferreira E."/>
            <person name="Grigg M."/>
            <person name="Lorenzi H."/>
            <person name="Galac M."/>
        </authorList>
    </citation>
    <scope>NUCLEOTIDE SEQUENCE [LARGE SCALE GENOMIC DNA]</scope>
    <source>
        <strain evidence="2 4">EAF2021</strain>
    </source>
</reference>
<feature type="domain" description="HAT C-terminal dimerisation" evidence="1">
    <location>
        <begin position="71"/>
        <end position="133"/>
    </location>
</feature>
<organism evidence="2 4">
    <name type="scientific">Tritrichomonas musculus</name>
    <dbReference type="NCBI Taxonomy" id="1915356"/>
    <lineage>
        <taxon>Eukaryota</taxon>
        <taxon>Metamonada</taxon>
        <taxon>Parabasalia</taxon>
        <taxon>Tritrichomonadida</taxon>
        <taxon>Tritrichomonadidae</taxon>
        <taxon>Tritrichomonas</taxon>
    </lineage>
</organism>
<dbReference type="SUPFAM" id="SSF53098">
    <property type="entry name" value="Ribonuclease H-like"/>
    <property type="match status" value="1"/>
</dbReference>
<evidence type="ECO:0000313" key="4">
    <source>
        <dbReference type="Proteomes" id="UP001470230"/>
    </source>
</evidence>
<dbReference type="Pfam" id="PF05699">
    <property type="entry name" value="Dimer_Tnp_hAT"/>
    <property type="match status" value="1"/>
</dbReference>
<dbReference type="InterPro" id="IPR008906">
    <property type="entry name" value="HATC_C_dom"/>
</dbReference>
<proteinExistence type="predicted"/>
<protein>
    <submittedName>
        <fullName evidence="2">Zinc finger BED domain-containing protein 1</fullName>
    </submittedName>
</protein>
<keyword evidence="4" id="KW-1185">Reference proteome</keyword>
<gene>
    <name evidence="3" type="ORF">M9Y10_010638</name>
    <name evidence="2" type="ORF">M9Y10_027576</name>
</gene>
<dbReference type="EMBL" id="JAPFFF010000377">
    <property type="protein sequence ID" value="KAK8834523.1"/>
    <property type="molecule type" value="Genomic_DNA"/>
</dbReference>
<evidence type="ECO:0000259" key="1">
    <source>
        <dbReference type="Pfam" id="PF05699"/>
    </source>
</evidence>
<dbReference type="Proteomes" id="UP001470230">
    <property type="component" value="Unassembled WGS sequence"/>
</dbReference>
<dbReference type="EMBL" id="JAPFFF010000016">
    <property type="protein sequence ID" value="KAK8865106.1"/>
    <property type="molecule type" value="Genomic_DNA"/>
</dbReference>
<comment type="caution">
    <text evidence="2">The sequence shown here is derived from an EMBL/GenBank/DDBJ whole genome shotgun (WGS) entry which is preliminary data.</text>
</comment>
<name>A0ABR2GKQ5_9EUKA</name>